<feature type="compositionally biased region" description="Low complexity" evidence="1">
    <location>
        <begin position="12"/>
        <end position="31"/>
    </location>
</feature>
<dbReference type="EMBL" id="JARVKM010000141">
    <property type="protein sequence ID" value="KAK9769291.1"/>
    <property type="molecule type" value="Genomic_DNA"/>
</dbReference>
<gene>
    <name evidence="2" type="ORF">SCAR479_14042</name>
</gene>
<comment type="caution">
    <text evidence="2">The sequence shown here is derived from an EMBL/GenBank/DDBJ whole genome shotgun (WGS) entry which is preliminary data.</text>
</comment>
<feature type="region of interest" description="Disordered" evidence="1">
    <location>
        <begin position="1"/>
        <end position="80"/>
    </location>
</feature>
<keyword evidence="3" id="KW-1185">Reference proteome</keyword>
<evidence type="ECO:0000256" key="1">
    <source>
        <dbReference type="SAM" id="MobiDB-lite"/>
    </source>
</evidence>
<sequence length="192" mass="19885">MPTDSGGVSHISPSTNSKTETTKTTASASNSQHGSTKSTRLSTSSPTITTSTTSNNNGQPSSSTSTKSNHDSSGSTTSATSNITAATTLTAVPRTASMTTLSDTSYTSPLYMTTTSPGGHDSTILPVIIPSGKSPEVCFGCFGCYDKYPPSLQIDDPKSGFCVQLFGAKIANCPPGGGWLRCRCHYANAWSY</sequence>
<evidence type="ECO:0000313" key="3">
    <source>
        <dbReference type="Proteomes" id="UP001465668"/>
    </source>
</evidence>
<reference evidence="2 3" key="1">
    <citation type="submission" date="2024-02" db="EMBL/GenBank/DDBJ databases">
        <title>First draft genome assembly of two strains of Seiridium cardinale.</title>
        <authorList>
            <person name="Emiliani G."/>
            <person name="Scali E."/>
        </authorList>
    </citation>
    <scope>NUCLEOTIDE SEQUENCE [LARGE SCALE GENOMIC DNA]</scope>
    <source>
        <strain evidence="2 3">BM-138-000479</strain>
    </source>
</reference>
<name>A0ABR2X689_9PEZI</name>
<protein>
    <submittedName>
        <fullName evidence="2">Uncharacterized protein</fullName>
    </submittedName>
</protein>
<proteinExistence type="predicted"/>
<dbReference type="Proteomes" id="UP001465668">
    <property type="component" value="Unassembled WGS sequence"/>
</dbReference>
<evidence type="ECO:0000313" key="2">
    <source>
        <dbReference type="EMBL" id="KAK9769291.1"/>
    </source>
</evidence>
<accession>A0ABR2X689</accession>
<organism evidence="2 3">
    <name type="scientific">Seiridium cardinale</name>
    <dbReference type="NCBI Taxonomy" id="138064"/>
    <lineage>
        <taxon>Eukaryota</taxon>
        <taxon>Fungi</taxon>
        <taxon>Dikarya</taxon>
        <taxon>Ascomycota</taxon>
        <taxon>Pezizomycotina</taxon>
        <taxon>Sordariomycetes</taxon>
        <taxon>Xylariomycetidae</taxon>
        <taxon>Amphisphaeriales</taxon>
        <taxon>Sporocadaceae</taxon>
        <taxon>Seiridium</taxon>
    </lineage>
</organism>
<feature type="compositionally biased region" description="Low complexity" evidence="1">
    <location>
        <begin position="38"/>
        <end position="80"/>
    </location>
</feature>